<organism evidence="1">
    <name type="scientific">Leptospirillum sp. Group II '5-way CG'</name>
    <dbReference type="NCBI Taxonomy" id="419541"/>
    <lineage>
        <taxon>Bacteria</taxon>
        <taxon>Pseudomonadati</taxon>
        <taxon>Nitrospirota</taxon>
        <taxon>Nitrospiria</taxon>
        <taxon>Nitrospirales</taxon>
        <taxon>Nitrospiraceae</taxon>
        <taxon>Leptospirillum</taxon>
    </lineage>
</organism>
<evidence type="ECO:0000313" key="1">
    <source>
        <dbReference type="EMBL" id="EDZ39050.1"/>
    </source>
</evidence>
<protein>
    <submittedName>
        <fullName evidence="1">Uncharacterized protein</fullName>
    </submittedName>
</protein>
<sequence>MRVVMHLVSALAWVSGLITDAKEHKTKLVMAGIAGHFITEFVINPPSNQRFV</sequence>
<gene>
    <name evidence="1" type="ORF">CGL2_10284004</name>
</gene>
<dbReference type="EMBL" id="DS995260">
    <property type="protein sequence ID" value="EDZ39050.1"/>
    <property type="molecule type" value="Genomic_DNA"/>
</dbReference>
<proteinExistence type="predicted"/>
<name>B6AP64_9BACT</name>
<reference evidence="1" key="1">
    <citation type="journal article" date="2004" name="Nature">
        <title>Community structure and metabolism through reconstruction of microbial genomes from the environment.</title>
        <authorList>
            <person name="Tyson G.W."/>
            <person name="Chapman J."/>
            <person name="Hugenholtz P."/>
            <person name="Allen E.E."/>
            <person name="Ram R.J."/>
            <person name="Richardson P.M."/>
            <person name="Solovyev V.V."/>
            <person name="Rubin E.M."/>
            <person name="Rokhsar D.S."/>
            <person name="Banfield J.F."/>
        </authorList>
    </citation>
    <scope>NUCLEOTIDE SEQUENCE [LARGE SCALE GENOMIC DNA]</scope>
</reference>
<reference evidence="1" key="2">
    <citation type="journal article" date="2008" name="PLoS Biol.">
        <title>Population genomic analysis of strain variation in Leptospirillum group II bacteria involved in acid mine drainage formation.</title>
        <authorList>
            <person name="Simmons S.L."/>
            <person name="Dibartolo G."/>
            <person name="Denef V.J."/>
            <person name="Goltsman D.S."/>
            <person name="Thelen M.P."/>
            <person name="Banfield J.F."/>
        </authorList>
    </citation>
    <scope>NUCLEOTIDE SEQUENCE [LARGE SCALE GENOMIC DNA]</scope>
</reference>
<accession>B6AP64</accession>
<dbReference type="AlphaFoldDB" id="B6AP64"/>